<sequence>MKKITVFLTALACVFSFANVSMAQEQETSSDVVVNNDAAVKKRPAPIPRAHIVEDYLPILGKQARANGIRPPKPFFISAIYYHMEIPQTITNARGWGFYGYSEQNAIGVRMENAKIETNSAGFRAGFNLLPFMSIFGVYMHTEGQSKFTAVADGNAAMPNGYMLNQTLKFKADTGAIGTALAYGFRLGRVVPYAVLNVNYAWTKTDRTDNIINTLIAGARVGMRVPLPKNMSIGAHIGTQYQYMPMGNQVHGRYSVTLPAGTTIFNPDRPETVTSEYKADAKYASPWVMTAGVIFSPSRYFDVLAEFGFLSRFTAMVAVQANF</sequence>
<evidence type="ECO:0008006" key="4">
    <source>
        <dbReference type="Google" id="ProtNLM"/>
    </source>
</evidence>
<protein>
    <recommendedName>
        <fullName evidence="4">Outer membrane protein beta-barrel domain-containing protein</fullName>
    </recommendedName>
</protein>
<feature type="signal peptide" evidence="1">
    <location>
        <begin position="1"/>
        <end position="23"/>
    </location>
</feature>
<name>A0A9D2GUB6_9BACT</name>
<proteinExistence type="predicted"/>
<reference evidence="2" key="1">
    <citation type="journal article" date="2021" name="PeerJ">
        <title>Extensive microbial diversity within the chicken gut microbiome revealed by metagenomics and culture.</title>
        <authorList>
            <person name="Gilroy R."/>
            <person name="Ravi A."/>
            <person name="Getino M."/>
            <person name="Pursley I."/>
            <person name="Horton D.L."/>
            <person name="Alikhan N.F."/>
            <person name="Baker D."/>
            <person name="Gharbi K."/>
            <person name="Hall N."/>
            <person name="Watson M."/>
            <person name="Adriaenssens E.M."/>
            <person name="Foster-Nyarko E."/>
            <person name="Jarju S."/>
            <person name="Secka A."/>
            <person name="Antonio M."/>
            <person name="Oren A."/>
            <person name="Chaudhuri R.R."/>
            <person name="La Ragione R."/>
            <person name="Hildebrand F."/>
            <person name="Pallen M.J."/>
        </authorList>
    </citation>
    <scope>NUCLEOTIDE SEQUENCE</scope>
    <source>
        <strain evidence="2">ChiW4-1371</strain>
    </source>
</reference>
<feature type="chain" id="PRO_5039477242" description="Outer membrane protein beta-barrel domain-containing protein" evidence="1">
    <location>
        <begin position="24"/>
        <end position="323"/>
    </location>
</feature>
<comment type="caution">
    <text evidence="2">The sequence shown here is derived from an EMBL/GenBank/DDBJ whole genome shotgun (WGS) entry which is preliminary data.</text>
</comment>
<gene>
    <name evidence="2" type="ORF">H9804_04215</name>
</gene>
<evidence type="ECO:0000313" key="3">
    <source>
        <dbReference type="Proteomes" id="UP000824176"/>
    </source>
</evidence>
<dbReference type="AlphaFoldDB" id="A0A9D2GUB6"/>
<accession>A0A9D2GUB6</accession>
<dbReference type="EMBL" id="DXAQ01000066">
    <property type="protein sequence ID" value="HIZ89126.1"/>
    <property type="molecule type" value="Genomic_DNA"/>
</dbReference>
<keyword evidence="1" id="KW-0732">Signal</keyword>
<evidence type="ECO:0000313" key="2">
    <source>
        <dbReference type="EMBL" id="HIZ89126.1"/>
    </source>
</evidence>
<dbReference type="Proteomes" id="UP000824176">
    <property type="component" value="Unassembled WGS sequence"/>
</dbReference>
<organism evidence="2 3">
    <name type="scientific">Candidatus Mucispirillum faecigallinarum</name>
    <dbReference type="NCBI Taxonomy" id="2838699"/>
    <lineage>
        <taxon>Bacteria</taxon>
        <taxon>Pseudomonadati</taxon>
        <taxon>Deferribacterota</taxon>
        <taxon>Deferribacteres</taxon>
        <taxon>Deferribacterales</taxon>
        <taxon>Mucispirillaceae</taxon>
        <taxon>Mucispirillum</taxon>
    </lineage>
</organism>
<evidence type="ECO:0000256" key="1">
    <source>
        <dbReference type="SAM" id="SignalP"/>
    </source>
</evidence>
<reference evidence="2" key="2">
    <citation type="submission" date="2021-04" db="EMBL/GenBank/DDBJ databases">
        <authorList>
            <person name="Gilroy R."/>
        </authorList>
    </citation>
    <scope>NUCLEOTIDE SEQUENCE</scope>
    <source>
        <strain evidence="2">ChiW4-1371</strain>
    </source>
</reference>